<dbReference type="GO" id="GO:0043021">
    <property type="term" value="F:ribonucleoprotein complex binding"/>
    <property type="evidence" value="ECO:0007669"/>
    <property type="project" value="UniProtKB-ARBA"/>
</dbReference>
<dbReference type="EMBL" id="KV454407">
    <property type="protein sequence ID" value="ODQ67055.1"/>
    <property type="molecule type" value="Genomic_DNA"/>
</dbReference>
<evidence type="ECO:0000313" key="13">
    <source>
        <dbReference type="Proteomes" id="UP000095009"/>
    </source>
</evidence>
<proteinExistence type="inferred from homology"/>
<evidence type="ECO:0000256" key="4">
    <source>
        <dbReference type="ARBA" id="ARBA00022517"/>
    </source>
</evidence>
<dbReference type="SUPFAM" id="SSF57667">
    <property type="entry name" value="beta-beta-alpha zinc fingers"/>
    <property type="match status" value="1"/>
</dbReference>
<evidence type="ECO:0000256" key="6">
    <source>
        <dbReference type="ARBA" id="ARBA00022771"/>
    </source>
</evidence>
<accession>A0A1E3PNP5</accession>
<keyword evidence="6" id="KW-0863">Zinc-finger</keyword>
<dbReference type="GO" id="GO:0003676">
    <property type="term" value="F:nucleic acid binding"/>
    <property type="evidence" value="ECO:0007669"/>
    <property type="project" value="InterPro"/>
</dbReference>
<evidence type="ECO:0000256" key="7">
    <source>
        <dbReference type="ARBA" id="ARBA00022833"/>
    </source>
</evidence>
<dbReference type="Gene3D" id="3.30.160.60">
    <property type="entry name" value="Classic Zinc Finger"/>
    <property type="match status" value="1"/>
</dbReference>
<comment type="similarity">
    <text evidence="9">Belongs to the ZNF593/BUD20 C2H2-type zinc-finger protein family.</text>
</comment>
<dbReference type="GO" id="GO:0005737">
    <property type="term" value="C:cytoplasm"/>
    <property type="evidence" value="ECO:0007669"/>
    <property type="project" value="UniProtKB-SubCell"/>
</dbReference>
<evidence type="ECO:0000256" key="2">
    <source>
        <dbReference type="ARBA" id="ARBA00004496"/>
    </source>
</evidence>
<dbReference type="Proteomes" id="UP000095009">
    <property type="component" value="Unassembled WGS sequence"/>
</dbReference>
<feature type="domain" description="U1-type" evidence="11">
    <location>
        <begin position="47"/>
        <end position="81"/>
    </location>
</feature>
<dbReference type="PANTHER" id="PTHR46095:SF1">
    <property type="entry name" value="ZINC FINGER PROTEIN 593"/>
    <property type="match status" value="1"/>
</dbReference>
<keyword evidence="7" id="KW-0862">Zinc</keyword>
<dbReference type="GO" id="GO:0008270">
    <property type="term" value="F:zinc ion binding"/>
    <property type="evidence" value="ECO:0007669"/>
    <property type="project" value="UniProtKB-KW"/>
</dbReference>
<dbReference type="GO" id="GO:0042254">
    <property type="term" value="P:ribosome biogenesis"/>
    <property type="evidence" value="ECO:0007669"/>
    <property type="project" value="UniProtKB-KW"/>
</dbReference>
<gene>
    <name evidence="12" type="ORF">NADFUDRAFT_45283</name>
</gene>
<evidence type="ECO:0000256" key="9">
    <source>
        <dbReference type="ARBA" id="ARBA00038064"/>
    </source>
</evidence>
<dbReference type="InterPro" id="IPR022755">
    <property type="entry name" value="Znf_C2H2_jaz"/>
</dbReference>
<evidence type="ECO:0000256" key="8">
    <source>
        <dbReference type="ARBA" id="ARBA00023242"/>
    </source>
</evidence>
<reference evidence="12 13" key="1">
    <citation type="journal article" date="2016" name="Proc. Natl. Acad. Sci. U.S.A.">
        <title>Comparative genomics of biotechnologically important yeasts.</title>
        <authorList>
            <person name="Riley R."/>
            <person name="Haridas S."/>
            <person name="Wolfe K.H."/>
            <person name="Lopes M.R."/>
            <person name="Hittinger C.T."/>
            <person name="Goeker M."/>
            <person name="Salamov A.A."/>
            <person name="Wisecaver J.H."/>
            <person name="Long T.M."/>
            <person name="Calvey C.H."/>
            <person name="Aerts A.L."/>
            <person name="Barry K.W."/>
            <person name="Choi C."/>
            <person name="Clum A."/>
            <person name="Coughlan A.Y."/>
            <person name="Deshpande S."/>
            <person name="Douglass A.P."/>
            <person name="Hanson S.J."/>
            <person name="Klenk H.-P."/>
            <person name="LaButti K.M."/>
            <person name="Lapidus A."/>
            <person name="Lindquist E.A."/>
            <person name="Lipzen A.M."/>
            <person name="Meier-Kolthoff J.P."/>
            <person name="Ohm R.A."/>
            <person name="Otillar R.P."/>
            <person name="Pangilinan J.L."/>
            <person name="Peng Y."/>
            <person name="Rokas A."/>
            <person name="Rosa C.A."/>
            <person name="Scheuner C."/>
            <person name="Sibirny A.A."/>
            <person name="Slot J.C."/>
            <person name="Stielow J.B."/>
            <person name="Sun H."/>
            <person name="Kurtzman C.P."/>
            <person name="Blackwell M."/>
            <person name="Grigoriev I.V."/>
            <person name="Jeffries T.W."/>
        </authorList>
    </citation>
    <scope>NUCLEOTIDE SEQUENCE [LARGE SCALE GENOMIC DNA]</scope>
    <source>
        <strain evidence="12 13">DSM 6958</strain>
    </source>
</reference>
<keyword evidence="3" id="KW-0963">Cytoplasm</keyword>
<dbReference type="InterPro" id="IPR051879">
    <property type="entry name" value="C2H2-ZF_Maturation_Protein"/>
</dbReference>
<dbReference type="SMART" id="SM00451">
    <property type="entry name" value="ZnF_U1"/>
    <property type="match status" value="1"/>
</dbReference>
<evidence type="ECO:0000256" key="5">
    <source>
        <dbReference type="ARBA" id="ARBA00022723"/>
    </source>
</evidence>
<name>A0A1E3PNP5_9ASCO</name>
<sequence>MGRLSVLKFKTKRRTRDLDSILFDDLASEESIHKLENQSFDETKPGLGQYYDVVCAKYFETEHAKQHHIRGKVHKRRVRDLQRGPYTQEEANAAAGHDVARYLKKKERNEKLQKEAKIKLMLEHRKSKIPIVELPKSADAETATTEATIDEAAKDAAPVNPYYDSESEIESGIEDNMEL</sequence>
<keyword evidence="13" id="KW-1185">Reference proteome</keyword>
<dbReference type="PANTHER" id="PTHR46095">
    <property type="entry name" value="ZINC FINGER PROTEIN 593"/>
    <property type="match status" value="1"/>
</dbReference>
<evidence type="ECO:0000259" key="11">
    <source>
        <dbReference type="SMART" id="SM00451"/>
    </source>
</evidence>
<evidence type="ECO:0000256" key="1">
    <source>
        <dbReference type="ARBA" id="ARBA00004123"/>
    </source>
</evidence>
<organism evidence="12 13">
    <name type="scientific">Nadsonia fulvescens var. elongata DSM 6958</name>
    <dbReference type="NCBI Taxonomy" id="857566"/>
    <lineage>
        <taxon>Eukaryota</taxon>
        <taxon>Fungi</taxon>
        <taxon>Dikarya</taxon>
        <taxon>Ascomycota</taxon>
        <taxon>Saccharomycotina</taxon>
        <taxon>Dipodascomycetes</taxon>
        <taxon>Dipodascales</taxon>
        <taxon>Dipodascales incertae sedis</taxon>
        <taxon>Nadsonia</taxon>
    </lineage>
</organism>
<dbReference type="InterPro" id="IPR036236">
    <property type="entry name" value="Znf_C2H2_sf"/>
</dbReference>
<evidence type="ECO:0000313" key="12">
    <source>
        <dbReference type="EMBL" id="ODQ67055.1"/>
    </source>
</evidence>
<dbReference type="FunFam" id="3.30.160.60:FF:000299">
    <property type="entry name" value="Zinc finger protein 593"/>
    <property type="match status" value="1"/>
</dbReference>
<dbReference type="STRING" id="857566.A0A1E3PNP5"/>
<dbReference type="AlphaFoldDB" id="A0A1E3PNP5"/>
<dbReference type="InterPro" id="IPR003604">
    <property type="entry name" value="Matrin/U1-like-C_Znf_C2H2"/>
</dbReference>
<evidence type="ECO:0000256" key="3">
    <source>
        <dbReference type="ARBA" id="ARBA00022490"/>
    </source>
</evidence>
<comment type="subcellular location">
    <subcellularLocation>
        <location evidence="2">Cytoplasm</location>
    </subcellularLocation>
    <subcellularLocation>
        <location evidence="1">Nucleus</location>
    </subcellularLocation>
</comment>
<dbReference type="OrthoDB" id="24683at2759"/>
<feature type="compositionally biased region" description="Acidic residues" evidence="10">
    <location>
        <begin position="165"/>
        <end position="179"/>
    </location>
</feature>
<keyword evidence="8" id="KW-0539">Nucleus</keyword>
<dbReference type="Pfam" id="PF12171">
    <property type="entry name" value="zf-C2H2_jaz"/>
    <property type="match status" value="1"/>
</dbReference>
<dbReference type="GO" id="GO:0005634">
    <property type="term" value="C:nucleus"/>
    <property type="evidence" value="ECO:0007669"/>
    <property type="project" value="UniProtKB-SubCell"/>
</dbReference>
<keyword evidence="5" id="KW-0479">Metal-binding</keyword>
<keyword evidence="4" id="KW-0690">Ribosome biogenesis</keyword>
<evidence type="ECO:0000256" key="10">
    <source>
        <dbReference type="SAM" id="MobiDB-lite"/>
    </source>
</evidence>
<feature type="region of interest" description="Disordered" evidence="10">
    <location>
        <begin position="155"/>
        <end position="179"/>
    </location>
</feature>
<protein>
    <recommendedName>
        <fullName evidence="11">U1-type domain-containing protein</fullName>
    </recommendedName>
</protein>